<dbReference type="PANTHER" id="PTHR42709">
    <property type="entry name" value="ALKALINE PHOSPHATASE LIKE PROTEIN"/>
    <property type="match status" value="1"/>
</dbReference>
<comment type="caution">
    <text evidence="3">The sequence shown here is derived from an EMBL/GenBank/DDBJ whole genome shotgun (WGS) entry which is preliminary data.</text>
</comment>
<proteinExistence type="predicted"/>
<dbReference type="Pfam" id="PF09335">
    <property type="entry name" value="VTT_dom"/>
    <property type="match status" value="1"/>
</dbReference>
<feature type="transmembrane region" description="Helical" evidence="1">
    <location>
        <begin position="131"/>
        <end position="153"/>
    </location>
</feature>
<feature type="transmembrane region" description="Helical" evidence="1">
    <location>
        <begin position="165"/>
        <end position="186"/>
    </location>
</feature>
<feature type="transmembrane region" description="Helical" evidence="1">
    <location>
        <begin position="52"/>
        <end position="73"/>
    </location>
</feature>
<dbReference type="Proteomes" id="UP000608579">
    <property type="component" value="Unassembled WGS sequence"/>
</dbReference>
<evidence type="ECO:0000259" key="2">
    <source>
        <dbReference type="Pfam" id="PF09335"/>
    </source>
</evidence>
<evidence type="ECO:0000256" key="1">
    <source>
        <dbReference type="SAM" id="Phobius"/>
    </source>
</evidence>
<gene>
    <name evidence="3" type="ORF">EYH45_07335</name>
</gene>
<sequence>MDNNLDDILLQIAQQYGYLGVFTVSLLGSLIPFLPVPYLFIVVLLSEALDPLILGLASGLGGSLGKVTSYALGRGGYRLFSQERKRKMDTLRGLIGRYGDLGVFIFALTPLPDDVYLIPIGMMRFSFWRFLIANTLGKIILSISVAYAGRTYFDAASLLLGEGAQLPATAAAITAMIIITVILLRVDWEVTVKILKDQGVIGVIRNLGLILNLGKKNK</sequence>
<dbReference type="InterPro" id="IPR032816">
    <property type="entry name" value="VTT_dom"/>
</dbReference>
<evidence type="ECO:0000313" key="3">
    <source>
        <dbReference type="EMBL" id="HIQ30359.1"/>
    </source>
</evidence>
<keyword evidence="1" id="KW-1133">Transmembrane helix</keyword>
<accession>A0A833EAH0</accession>
<dbReference type="AlphaFoldDB" id="A0A833EAH0"/>
<keyword evidence="1" id="KW-0812">Transmembrane</keyword>
<feature type="domain" description="VTT" evidence="2">
    <location>
        <begin position="36"/>
        <end position="150"/>
    </location>
</feature>
<reference evidence="3" key="1">
    <citation type="journal article" date="2020" name="ISME J.">
        <title>Gammaproteobacteria mediating utilization of methyl-, sulfur- and petroleum organic compounds in deep ocean hydrothermal plumes.</title>
        <authorList>
            <person name="Zhou Z."/>
            <person name="Liu Y."/>
            <person name="Pan J."/>
            <person name="Cron B.R."/>
            <person name="Toner B.M."/>
            <person name="Anantharaman K."/>
            <person name="Breier J.A."/>
            <person name="Dick G.J."/>
            <person name="Li M."/>
        </authorList>
    </citation>
    <scope>NUCLEOTIDE SEQUENCE</scope>
    <source>
        <strain evidence="3">SZUA-1515</strain>
    </source>
</reference>
<keyword evidence="1" id="KW-0472">Membrane</keyword>
<dbReference type="PANTHER" id="PTHR42709:SF10">
    <property type="entry name" value="SNARE ASSOCIATED GOLGI PROTEIN"/>
    <property type="match status" value="1"/>
</dbReference>
<dbReference type="InterPro" id="IPR051311">
    <property type="entry name" value="DedA_domain"/>
</dbReference>
<protein>
    <submittedName>
        <fullName evidence="3">DedA family protein</fullName>
    </submittedName>
</protein>
<organism evidence="3 4">
    <name type="scientific">Caldiarchaeum subterraneum</name>
    <dbReference type="NCBI Taxonomy" id="311458"/>
    <lineage>
        <taxon>Archaea</taxon>
        <taxon>Nitrososphaerota</taxon>
        <taxon>Candidatus Caldarchaeales</taxon>
        <taxon>Candidatus Caldarchaeaceae</taxon>
        <taxon>Candidatus Caldarchaeum</taxon>
    </lineage>
</organism>
<dbReference type="GO" id="GO:0005886">
    <property type="term" value="C:plasma membrane"/>
    <property type="evidence" value="ECO:0007669"/>
    <property type="project" value="TreeGrafter"/>
</dbReference>
<dbReference type="EMBL" id="DQVM01000141">
    <property type="protein sequence ID" value="HIQ30359.1"/>
    <property type="molecule type" value="Genomic_DNA"/>
</dbReference>
<evidence type="ECO:0000313" key="4">
    <source>
        <dbReference type="Proteomes" id="UP000608579"/>
    </source>
</evidence>
<name>A0A833EAH0_CALS0</name>
<feature type="transmembrane region" description="Helical" evidence="1">
    <location>
        <begin position="21"/>
        <end position="46"/>
    </location>
</feature>